<dbReference type="InterPro" id="IPR016024">
    <property type="entry name" value="ARM-type_fold"/>
</dbReference>
<protein>
    <recommendedName>
        <fullName evidence="8">Exportin-4</fullName>
    </recommendedName>
</protein>
<evidence type="ECO:0000313" key="12">
    <source>
        <dbReference type="Proteomes" id="UP000332933"/>
    </source>
</evidence>
<dbReference type="GO" id="GO:0006611">
    <property type="term" value="P:protein export from nucleus"/>
    <property type="evidence" value="ECO:0007669"/>
    <property type="project" value="TreeGrafter"/>
</dbReference>
<dbReference type="OrthoDB" id="5548448at2759"/>
<dbReference type="InterPro" id="IPR011989">
    <property type="entry name" value="ARM-like"/>
</dbReference>
<keyword evidence="6" id="KW-0653">Protein transport</keyword>
<comment type="subcellular location">
    <subcellularLocation>
        <location evidence="2">Cytoplasm</location>
    </subcellularLocation>
    <subcellularLocation>
        <location evidence="1">Nucleus</location>
    </subcellularLocation>
</comment>
<dbReference type="Proteomes" id="UP000332933">
    <property type="component" value="Unassembled WGS sequence"/>
</dbReference>
<dbReference type="EMBL" id="CAADRA010005131">
    <property type="protein sequence ID" value="VFT85536.1"/>
    <property type="molecule type" value="Genomic_DNA"/>
</dbReference>
<keyword evidence="5" id="KW-0963">Cytoplasm</keyword>
<organism evidence="11 12">
    <name type="scientific">Aphanomyces stellatus</name>
    <dbReference type="NCBI Taxonomy" id="120398"/>
    <lineage>
        <taxon>Eukaryota</taxon>
        <taxon>Sar</taxon>
        <taxon>Stramenopiles</taxon>
        <taxon>Oomycota</taxon>
        <taxon>Saprolegniomycetes</taxon>
        <taxon>Saprolegniales</taxon>
        <taxon>Verrucalvaceae</taxon>
        <taxon>Aphanomyces</taxon>
    </lineage>
</organism>
<evidence type="ECO:0000313" key="11">
    <source>
        <dbReference type="EMBL" id="VFT85536.1"/>
    </source>
</evidence>
<dbReference type="InterPro" id="IPR044189">
    <property type="entry name" value="XPO4/7-like"/>
</dbReference>
<dbReference type="SUPFAM" id="SSF48371">
    <property type="entry name" value="ARM repeat"/>
    <property type="match status" value="1"/>
</dbReference>
<evidence type="ECO:0000256" key="5">
    <source>
        <dbReference type="ARBA" id="ARBA00022490"/>
    </source>
</evidence>
<evidence type="ECO:0000256" key="7">
    <source>
        <dbReference type="ARBA" id="ARBA00023242"/>
    </source>
</evidence>
<dbReference type="GO" id="GO:0005737">
    <property type="term" value="C:cytoplasm"/>
    <property type="evidence" value="ECO:0007669"/>
    <property type="project" value="UniProtKB-SubCell"/>
</dbReference>
<evidence type="ECO:0000256" key="8">
    <source>
        <dbReference type="ARBA" id="ARBA00040444"/>
    </source>
</evidence>
<keyword evidence="4" id="KW-0813">Transport</keyword>
<comment type="similarity">
    <text evidence="3">Belongs to the exportin family.</text>
</comment>
<gene>
    <name evidence="11" type="primary">Aste57867_8650</name>
    <name evidence="10" type="ORF">As57867_008616</name>
    <name evidence="11" type="ORF">ASTE57867_8650</name>
</gene>
<proteinExistence type="inferred from homology"/>
<evidence type="ECO:0000256" key="3">
    <source>
        <dbReference type="ARBA" id="ARBA00009466"/>
    </source>
</evidence>
<keyword evidence="12" id="KW-1185">Reference proteome</keyword>
<keyword evidence="7" id="KW-0539">Nucleus</keyword>
<dbReference type="GO" id="GO:0005049">
    <property type="term" value="F:nuclear export signal receptor activity"/>
    <property type="evidence" value="ECO:0007669"/>
    <property type="project" value="InterPro"/>
</dbReference>
<dbReference type="PANTHER" id="PTHR12596">
    <property type="entry name" value="EXPORTIN 4,7-RELATED"/>
    <property type="match status" value="1"/>
</dbReference>
<dbReference type="InterPro" id="IPR014877">
    <property type="entry name" value="XPO1_C_dom"/>
</dbReference>
<dbReference type="PANTHER" id="PTHR12596:SF1">
    <property type="entry name" value="EXPORTIN-4"/>
    <property type="match status" value="1"/>
</dbReference>
<feature type="domain" description="Exportin-1 C-terminal" evidence="9">
    <location>
        <begin position="828"/>
        <end position="947"/>
    </location>
</feature>
<name>A0A485KKW1_9STRA</name>
<reference evidence="10" key="2">
    <citation type="submission" date="2019-06" db="EMBL/GenBank/DDBJ databases">
        <title>Genomics analysis of Aphanomyces spp. identifies a new class of oomycete effector associated with host adaptation.</title>
        <authorList>
            <person name="Gaulin E."/>
        </authorList>
    </citation>
    <scope>NUCLEOTIDE SEQUENCE</scope>
    <source>
        <strain evidence="10">CBS 578.67</strain>
    </source>
</reference>
<evidence type="ECO:0000256" key="6">
    <source>
        <dbReference type="ARBA" id="ARBA00022927"/>
    </source>
</evidence>
<accession>A0A485KKW1</accession>
<evidence type="ECO:0000256" key="4">
    <source>
        <dbReference type="ARBA" id="ARBA00022448"/>
    </source>
</evidence>
<dbReference type="Gene3D" id="1.25.10.10">
    <property type="entry name" value="Leucine-rich Repeat Variant"/>
    <property type="match status" value="1"/>
</dbReference>
<evidence type="ECO:0000313" key="10">
    <source>
        <dbReference type="EMBL" id="KAF0700851.1"/>
    </source>
</evidence>
<evidence type="ECO:0000259" key="9">
    <source>
        <dbReference type="Pfam" id="PF08767"/>
    </source>
</evidence>
<dbReference type="EMBL" id="VJMH01005110">
    <property type="protein sequence ID" value="KAF0700851.1"/>
    <property type="molecule type" value="Genomic_DNA"/>
</dbReference>
<dbReference type="AlphaFoldDB" id="A0A485KKW1"/>
<sequence length="1020" mass="112853">MQVVEEACAAFAAGRSTSERQAAEQVLLRFKQSPHAHVDSLHLLMQSTVPMAQFHAVSTLCELTLLDRVSVAQRQETIGLLLSHATTQYTSMPSFVSSALLVTISILVKRNWLDVDAAARDVVLSHMTRLASTPDASQVVGIKLLLAFVTEMRGSSDKKTSAMCQPMAFHTACRARLEQDGLVQIAALTAHLLQHPPASPALLEQVYLLAIELLQWFEVADSSSILLPVDARWQPYVVQPTLIRAIFASYNTHRASTTLSHTIRQVLILLASITGSVFSTPAQQVAFLTWIFDGALFIFHHPLPANVEREVVDMCQLTYRLVSNWGAILGPDATQLAAPLVSEVTKLSSLLLHSALQDDENNAMWQMEGLDVLMDAWSILTQRGSDGLEAASAQVVPLYLQVRLRLVCSTDDNAEEEDEDIEENVAKTLEEQLGLVAALARLNAPQNLVLCLTLLQETADQRRRHPTQSLDDESFRHVLDKLHFLVLFTGIVLADDYKGEKPAIPAAMEPSIHLVESLLHLVLGLLADEIQAVDAAPHRVSPYVSEQLLATTTRLHVTYFERFRSSEMVDLYCKAATIYVSNWYTQPHIVQNAVDLLLAMPKTHAVDLCMHSPPFQALVQSILSLQGDMNYIPSQSRGLVAEALVRIVVVANPSILTPFVTSWHQQLSVIVNQPSKRDDDVQTQQHVEIILELFAGLARSTETRSFAALEPLLLPWLPLLVATLEQFDTVAQIVPVVLKCACDFVEANLAYLSLEKALALYGHCDRLIGTYCASNPTNQRTLSEEEQFEDVFMLLTLLSHLVAKDVIDFSDDSANSAGIVADVVFSGLNQVIPLMTHDLLQYPKLSVQYFTLVSYLVDVYPEKVVRLNPALLNQLLQSLVVGMQHTHTDIVRYSFQSVGELAAFQLRHHTSTSGFGQFIPMILQMLVFETSPSVVVDGAAIALYSLLLLERANVFGIAQAFCASMDPSLQETMMQALSQLTQSLPDPQTISIATSRKNKSHFKTNLYAFVAHVRGYIQIK</sequence>
<evidence type="ECO:0000256" key="1">
    <source>
        <dbReference type="ARBA" id="ARBA00004123"/>
    </source>
</evidence>
<reference evidence="11 12" key="1">
    <citation type="submission" date="2019-03" db="EMBL/GenBank/DDBJ databases">
        <authorList>
            <person name="Gaulin E."/>
            <person name="Dumas B."/>
        </authorList>
    </citation>
    <scope>NUCLEOTIDE SEQUENCE [LARGE SCALE GENOMIC DNA]</scope>
    <source>
        <strain evidence="11">CBS 568.67</strain>
    </source>
</reference>
<evidence type="ECO:0000256" key="2">
    <source>
        <dbReference type="ARBA" id="ARBA00004496"/>
    </source>
</evidence>
<dbReference type="GO" id="GO:0005643">
    <property type="term" value="C:nuclear pore"/>
    <property type="evidence" value="ECO:0007669"/>
    <property type="project" value="TreeGrafter"/>
</dbReference>
<dbReference type="Pfam" id="PF08767">
    <property type="entry name" value="CRM1_C"/>
    <property type="match status" value="1"/>
</dbReference>